<gene>
    <name evidence="1" type="ORF">O6H91_19G049700</name>
</gene>
<comment type="caution">
    <text evidence="1">The sequence shown here is derived from an EMBL/GenBank/DDBJ whole genome shotgun (WGS) entry which is preliminary data.</text>
</comment>
<dbReference type="EMBL" id="CM055110">
    <property type="protein sequence ID" value="KAJ7521355.1"/>
    <property type="molecule type" value="Genomic_DNA"/>
</dbReference>
<dbReference type="Proteomes" id="UP001162992">
    <property type="component" value="Chromosome 19"/>
</dbReference>
<organism evidence="1 2">
    <name type="scientific">Diphasiastrum complanatum</name>
    <name type="common">Issler's clubmoss</name>
    <name type="synonym">Lycopodium complanatum</name>
    <dbReference type="NCBI Taxonomy" id="34168"/>
    <lineage>
        <taxon>Eukaryota</taxon>
        <taxon>Viridiplantae</taxon>
        <taxon>Streptophyta</taxon>
        <taxon>Embryophyta</taxon>
        <taxon>Tracheophyta</taxon>
        <taxon>Lycopodiopsida</taxon>
        <taxon>Lycopodiales</taxon>
        <taxon>Lycopodiaceae</taxon>
        <taxon>Lycopodioideae</taxon>
        <taxon>Diphasiastrum</taxon>
    </lineage>
</organism>
<evidence type="ECO:0000313" key="2">
    <source>
        <dbReference type="Proteomes" id="UP001162992"/>
    </source>
</evidence>
<proteinExistence type="predicted"/>
<reference evidence="2" key="1">
    <citation type="journal article" date="2024" name="Proc. Natl. Acad. Sci. U.S.A.">
        <title>Extraordinary preservation of gene collinearity over three hundred million years revealed in homosporous lycophytes.</title>
        <authorList>
            <person name="Li C."/>
            <person name="Wickell D."/>
            <person name="Kuo L.Y."/>
            <person name="Chen X."/>
            <person name="Nie B."/>
            <person name="Liao X."/>
            <person name="Peng D."/>
            <person name="Ji J."/>
            <person name="Jenkins J."/>
            <person name="Williams M."/>
            <person name="Shu S."/>
            <person name="Plott C."/>
            <person name="Barry K."/>
            <person name="Rajasekar S."/>
            <person name="Grimwood J."/>
            <person name="Han X."/>
            <person name="Sun S."/>
            <person name="Hou Z."/>
            <person name="He W."/>
            <person name="Dai G."/>
            <person name="Sun C."/>
            <person name="Schmutz J."/>
            <person name="Leebens-Mack J.H."/>
            <person name="Li F.W."/>
            <person name="Wang L."/>
        </authorList>
    </citation>
    <scope>NUCLEOTIDE SEQUENCE [LARGE SCALE GENOMIC DNA]</scope>
    <source>
        <strain evidence="2">cv. PW_Plant_1</strain>
    </source>
</reference>
<sequence>MRRSELMSKGLRLLLRLQSSHLGCRLSSADISGWNGGNLQLLVPCRNTQVSSFSSIWGSVGAGSLCFTQPMLAASSKEQEVEGIFLFRSASSFRCFLGSSFHRYQALAIIQPKTRRTGAIAALGFTQKSWVGNDVDWKGISVRYIKKRGMNTQHAPKQLSLSVPVIIEESLPVSPELQAVTDQLQLDGQLLLELTTVNYKLAESANTIELSILLCDDKYIQKLNKQWLGKNSPTDVLSFPINEIPGLSSLLVLGDIVISMETAKQQAEERGHTLLDEVRILMVHGLLHVLGYDRERGPEAAKEMEEEEQHLMSKMGWTGKGLIQTSFDVDEES</sequence>
<protein>
    <submittedName>
        <fullName evidence="1">Uncharacterized protein</fullName>
    </submittedName>
</protein>
<keyword evidence="2" id="KW-1185">Reference proteome</keyword>
<name>A0ACC2AVE2_DIPCM</name>
<evidence type="ECO:0000313" key="1">
    <source>
        <dbReference type="EMBL" id="KAJ7521355.1"/>
    </source>
</evidence>
<accession>A0ACC2AVE2</accession>